<sequence>MPAVPRRTLLAVGVAAVLGVSACGAESSSSAAPSTDSSKAPSTSAGQGPWTWTDDRGRNISLPQRPRRVVAQSGAAAALWDFGVRPVAVFGPHRLKDGGRDPEVGEVDISTVESIGNVWGEFNVEKYASLQPDLLVAGMYQKNTLWYVPKESEEAIDQIAPSVGVQLSGKPLVEIIERYGQLAAALGADPEAAPVVEAENRFDAASAELRKLAAARPDLKVMVVTATPDNLYVAYLPDHPDITYWGELGLNIVSPPEPTESEGGFWEVLSWENADKYQADVILVDARAQSMKIEEMARKPTWAKLPAVKAGQLYPWHAAERYSHLGYAKVMEELKADLDKARDDLVK</sequence>
<feature type="signal peptide" evidence="6">
    <location>
        <begin position="1"/>
        <end position="25"/>
    </location>
</feature>
<evidence type="ECO:0000256" key="1">
    <source>
        <dbReference type="ARBA" id="ARBA00004196"/>
    </source>
</evidence>
<dbReference type="AlphaFoldDB" id="A0A5C4WNN2"/>
<keyword evidence="3" id="KW-0813">Transport</keyword>
<accession>A0A5C4WNN2</accession>
<protein>
    <submittedName>
        <fullName evidence="7">ABC transporter substrate-binding protein</fullName>
    </submittedName>
</protein>
<dbReference type="OrthoDB" id="7941913at2"/>
<evidence type="ECO:0000256" key="2">
    <source>
        <dbReference type="ARBA" id="ARBA00008814"/>
    </source>
</evidence>
<dbReference type="InterPro" id="IPR051313">
    <property type="entry name" value="Bact_iron-sidero_bind"/>
</dbReference>
<dbReference type="Proteomes" id="UP000312512">
    <property type="component" value="Unassembled WGS sequence"/>
</dbReference>
<dbReference type="GO" id="GO:0030288">
    <property type="term" value="C:outer membrane-bounded periplasmic space"/>
    <property type="evidence" value="ECO:0007669"/>
    <property type="project" value="TreeGrafter"/>
</dbReference>
<dbReference type="Pfam" id="PF01497">
    <property type="entry name" value="Peripla_BP_2"/>
    <property type="match status" value="1"/>
</dbReference>
<feature type="compositionally biased region" description="Low complexity" evidence="5">
    <location>
        <begin position="26"/>
        <end position="45"/>
    </location>
</feature>
<dbReference type="InterPro" id="IPR002491">
    <property type="entry name" value="ABC_transptr_periplasmic_BD"/>
</dbReference>
<comment type="subcellular location">
    <subcellularLocation>
        <location evidence="1">Cell envelope</location>
    </subcellularLocation>
</comment>
<keyword evidence="8" id="KW-1185">Reference proteome</keyword>
<reference evidence="7 8" key="1">
    <citation type="submission" date="2019-10" db="EMBL/GenBank/DDBJ databases">
        <title>Nonomuraea sp. nov., isolated from Phyllanthus amarus.</title>
        <authorList>
            <person name="Klykleung N."/>
            <person name="Tanasupawat S."/>
        </authorList>
    </citation>
    <scope>NUCLEOTIDE SEQUENCE [LARGE SCALE GENOMIC DNA]</scope>
    <source>
        <strain evidence="7 8">PA1-10</strain>
    </source>
</reference>
<keyword evidence="4 6" id="KW-0732">Signal</keyword>
<name>A0A5C4WNN2_9ACTN</name>
<evidence type="ECO:0000256" key="3">
    <source>
        <dbReference type="ARBA" id="ARBA00022448"/>
    </source>
</evidence>
<gene>
    <name evidence="7" type="ORF">FH608_013410</name>
</gene>
<evidence type="ECO:0000313" key="7">
    <source>
        <dbReference type="EMBL" id="KAB8195347.1"/>
    </source>
</evidence>
<organism evidence="7 8">
    <name type="scientific">Nonomuraea phyllanthi</name>
    <dbReference type="NCBI Taxonomy" id="2219224"/>
    <lineage>
        <taxon>Bacteria</taxon>
        <taxon>Bacillati</taxon>
        <taxon>Actinomycetota</taxon>
        <taxon>Actinomycetes</taxon>
        <taxon>Streptosporangiales</taxon>
        <taxon>Streptosporangiaceae</taxon>
        <taxon>Nonomuraea</taxon>
    </lineage>
</organism>
<feature type="chain" id="PRO_5038583144" evidence="6">
    <location>
        <begin position="26"/>
        <end position="347"/>
    </location>
</feature>
<dbReference type="GO" id="GO:1901678">
    <property type="term" value="P:iron coordination entity transport"/>
    <property type="evidence" value="ECO:0007669"/>
    <property type="project" value="UniProtKB-ARBA"/>
</dbReference>
<comment type="caution">
    <text evidence="7">The sequence shown here is derived from an EMBL/GenBank/DDBJ whole genome shotgun (WGS) entry which is preliminary data.</text>
</comment>
<evidence type="ECO:0000256" key="4">
    <source>
        <dbReference type="ARBA" id="ARBA00022729"/>
    </source>
</evidence>
<dbReference type="PANTHER" id="PTHR30532:SF24">
    <property type="entry name" value="FERRIC ENTEROBACTIN-BINDING PERIPLASMIC PROTEIN FEPB"/>
    <property type="match status" value="1"/>
</dbReference>
<dbReference type="EMBL" id="VDLX02000004">
    <property type="protein sequence ID" value="KAB8195347.1"/>
    <property type="molecule type" value="Genomic_DNA"/>
</dbReference>
<dbReference type="PROSITE" id="PS51257">
    <property type="entry name" value="PROKAR_LIPOPROTEIN"/>
    <property type="match status" value="1"/>
</dbReference>
<evidence type="ECO:0000256" key="6">
    <source>
        <dbReference type="SAM" id="SignalP"/>
    </source>
</evidence>
<dbReference type="SUPFAM" id="SSF53807">
    <property type="entry name" value="Helical backbone' metal receptor"/>
    <property type="match status" value="1"/>
</dbReference>
<proteinExistence type="inferred from homology"/>
<feature type="region of interest" description="Disordered" evidence="5">
    <location>
        <begin position="26"/>
        <end position="58"/>
    </location>
</feature>
<evidence type="ECO:0000313" key="8">
    <source>
        <dbReference type="Proteomes" id="UP000312512"/>
    </source>
</evidence>
<dbReference type="PROSITE" id="PS50983">
    <property type="entry name" value="FE_B12_PBP"/>
    <property type="match status" value="1"/>
</dbReference>
<comment type="similarity">
    <text evidence="2">Belongs to the bacterial solute-binding protein 8 family.</text>
</comment>
<dbReference type="PANTHER" id="PTHR30532">
    <property type="entry name" value="IRON III DICITRATE-BINDING PERIPLASMIC PROTEIN"/>
    <property type="match status" value="1"/>
</dbReference>
<evidence type="ECO:0000256" key="5">
    <source>
        <dbReference type="SAM" id="MobiDB-lite"/>
    </source>
</evidence>
<dbReference type="RefSeq" id="WP_139630786.1">
    <property type="nucleotide sequence ID" value="NZ_VDLX02000004.1"/>
</dbReference>
<dbReference type="Gene3D" id="3.40.50.1980">
    <property type="entry name" value="Nitrogenase molybdenum iron protein domain"/>
    <property type="match status" value="2"/>
</dbReference>